<keyword evidence="4" id="KW-0805">Transcription regulation</keyword>
<evidence type="ECO:0000256" key="5">
    <source>
        <dbReference type="SAM" id="MobiDB-lite"/>
    </source>
</evidence>
<gene>
    <name evidence="4" type="primary">MED11</name>
    <name evidence="6" type="ORF">OEA41_001669</name>
</gene>
<comment type="caution">
    <text evidence="6">The sequence shown here is derived from an EMBL/GenBank/DDBJ whole genome shotgun (WGS) entry which is preliminary data.</text>
</comment>
<evidence type="ECO:0000256" key="1">
    <source>
        <dbReference type="ARBA" id="ARBA00004123"/>
    </source>
</evidence>
<dbReference type="GO" id="GO:0016592">
    <property type="term" value="C:mediator complex"/>
    <property type="evidence" value="ECO:0007669"/>
    <property type="project" value="InterPro"/>
</dbReference>
<evidence type="ECO:0000256" key="4">
    <source>
        <dbReference type="RuleBase" id="RU364147"/>
    </source>
</evidence>
<evidence type="ECO:0000256" key="2">
    <source>
        <dbReference type="ARBA" id="ARBA00008186"/>
    </source>
</evidence>
<sequence>MASNNKDVVFTASGRVKQLNDIDRDVIKLLQSAGHAVKALTNSTSRPQEDSPHDMLSIDQQKEAFTAATSQYFSLLSSLDVRLRRQIYALEEAQILPKEASGKKSHNSQASSLGIPGMGSTANIPLSKQAGGSKGAITGGGLGNLDIGWLNSRNDNVGKEKEAELWEEAYRIVQRLEAGKLEKEQDFGGRRVHIGKGENAAQDQIEGDEMEQT</sequence>
<evidence type="ECO:0000313" key="6">
    <source>
        <dbReference type="EMBL" id="KAK3174423.1"/>
    </source>
</evidence>
<comment type="subcellular location">
    <subcellularLocation>
        <location evidence="1 4">Nucleus</location>
    </subcellularLocation>
</comment>
<accession>A0AAE0DP86</accession>
<dbReference type="GO" id="GO:0003712">
    <property type="term" value="F:transcription coregulator activity"/>
    <property type="evidence" value="ECO:0007669"/>
    <property type="project" value="InterPro"/>
</dbReference>
<dbReference type="AlphaFoldDB" id="A0AAE0DP86"/>
<dbReference type="InterPro" id="IPR019404">
    <property type="entry name" value="Mediator_Med11"/>
</dbReference>
<comment type="similarity">
    <text evidence="2 4">Belongs to the Mediator complex subunit 11 family.</text>
</comment>
<dbReference type="PANTHER" id="PTHR22890">
    <property type="entry name" value="MEDIATOR OF RNA POLYMERASE II TRANSCRIPTION SUBUNIT 11"/>
    <property type="match status" value="1"/>
</dbReference>
<comment type="subunit">
    <text evidence="4">Component of the Mediator complex.</text>
</comment>
<dbReference type="GO" id="GO:0006357">
    <property type="term" value="P:regulation of transcription by RNA polymerase II"/>
    <property type="evidence" value="ECO:0007669"/>
    <property type="project" value="InterPro"/>
</dbReference>
<protein>
    <recommendedName>
        <fullName evidence="4">Mediator of RNA polymerase II transcription subunit 11</fullName>
    </recommendedName>
    <alternativeName>
        <fullName evidence="4">Mediator complex subunit 11</fullName>
    </alternativeName>
</protein>
<dbReference type="Gene3D" id="1.10.287.3490">
    <property type="match status" value="1"/>
</dbReference>
<dbReference type="Proteomes" id="UP001276659">
    <property type="component" value="Unassembled WGS sequence"/>
</dbReference>
<reference evidence="6" key="1">
    <citation type="submission" date="2022-11" db="EMBL/GenBank/DDBJ databases">
        <title>Chromosomal genome sequence assembly and mating type (MAT) locus characterization of the leprose asexual lichenized fungus Lepraria neglecta (Nyl.) Erichsen.</title>
        <authorList>
            <person name="Allen J.L."/>
            <person name="Pfeffer B."/>
        </authorList>
    </citation>
    <scope>NUCLEOTIDE SEQUENCE</scope>
    <source>
        <strain evidence="6">Allen 5258</strain>
    </source>
</reference>
<proteinExistence type="inferred from homology"/>
<comment type="function">
    <text evidence="4">Component of the Mediator complex, a coactivator involved in the regulated transcription of nearly all RNA polymerase II-dependent genes. Mediator functions as a bridge to convey information from gene-specific regulatory proteins to the basal RNA polymerase II transcription machinery. Mediator is recruited to promoters by direct interactions with regulatory proteins and serves as a scaffold for the assembly of a functional pre-initiation complex with RNA polymerase II and the general transcription factors.</text>
</comment>
<dbReference type="Pfam" id="PF10280">
    <property type="entry name" value="Med11"/>
    <property type="match status" value="1"/>
</dbReference>
<dbReference type="EMBL" id="JASNWA010000006">
    <property type="protein sequence ID" value="KAK3174423.1"/>
    <property type="molecule type" value="Genomic_DNA"/>
</dbReference>
<organism evidence="6 7">
    <name type="scientific">Lepraria neglecta</name>
    <dbReference type="NCBI Taxonomy" id="209136"/>
    <lineage>
        <taxon>Eukaryota</taxon>
        <taxon>Fungi</taxon>
        <taxon>Dikarya</taxon>
        <taxon>Ascomycota</taxon>
        <taxon>Pezizomycotina</taxon>
        <taxon>Lecanoromycetes</taxon>
        <taxon>OSLEUM clade</taxon>
        <taxon>Lecanoromycetidae</taxon>
        <taxon>Lecanorales</taxon>
        <taxon>Lecanorineae</taxon>
        <taxon>Stereocaulaceae</taxon>
        <taxon>Lepraria</taxon>
    </lineage>
</organism>
<keyword evidence="4" id="KW-0804">Transcription</keyword>
<evidence type="ECO:0000256" key="3">
    <source>
        <dbReference type="ARBA" id="ARBA00023242"/>
    </source>
</evidence>
<keyword evidence="7" id="KW-1185">Reference proteome</keyword>
<keyword evidence="4" id="KW-0010">Activator</keyword>
<feature type="region of interest" description="Disordered" evidence="5">
    <location>
        <begin position="189"/>
        <end position="213"/>
    </location>
</feature>
<name>A0AAE0DP86_9LECA</name>
<keyword evidence="3 4" id="KW-0539">Nucleus</keyword>
<evidence type="ECO:0000313" key="7">
    <source>
        <dbReference type="Proteomes" id="UP001276659"/>
    </source>
</evidence>